<evidence type="ECO:0000256" key="1">
    <source>
        <dbReference type="SAM" id="Phobius"/>
    </source>
</evidence>
<keyword evidence="3" id="KW-1185">Reference proteome</keyword>
<evidence type="ECO:0000313" key="3">
    <source>
        <dbReference type="Proteomes" id="UP000703295"/>
    </source>
</evidence>
<proteinExistence type="predicted"/>
<gene>
    <name evidence="2" type="ORF">H6A31_01595</name>
</gene>
<organism evidence="2 3">
    <name type="scientific">Bacteroides mediterraneensis</name>
    <dbReference type="NCBI Taxonomy" id="1841856"/>
    <lineage>
        <taxon>Bacteria</taxon>
        <taxon>Pseudomonadati</taxon>
        <taxon>Bacteroidota</taxon>
        <taxon>Bacteroidia</taxon>
        <taxon>Bacteroidales</taxon>
        <taxon>Bacteroidaceae</taxon>
        <taxon>Bacteroides</taxon>
    </lineage>
</organism>
<dbReference type="RefSeq" id="WP_204474069.1">
    <property type="nucleotide sequence ID" value="NZ_JACJJW010000002.1"/>
</dbReference>
<dbReference type="EMBL" id="JACJJW010000002">
    <property type="protein sequence ID" value="MBM6757399.1"/>
    <property type="molecule type" value="Genomic_DNA"/>
</dbReference>
<evidence type="ECO:0000313" key="2">
    <source>
        <dbReference type="EMBL" id="MBM6757399.1"/>
    </source>
</evidence>
<protein>
    <recommendedName>
        <fullName evidence="4">TMhelix containing protein</fullName>
    </recommendedName>
</protein>
<keyword evidence="1" id="KW-1133">Transmembrane helix</keyword>
<comment type="caution">
    <text evidence="2">The sequence shown here is derived from an EMBL/GenBank/DDBJ whole genome shotgun (WGS) entry which is preliminary data.</text>
</comment>
<accession>A0ABS2ESP1</accession>
<dbReference type="Proteomes" id="UP000703295">
    <property type="component" value="Unassembled WGS sequence"/>
</dbReference>
<sequence>MNKRTQIILFTSFSIILGPVIVLEFILKLTGKILDIMGWLCWMEPRMARKGWDELIKKIKESWNTN</sequence>
<keyword evidence="1" id="KW-0812">Transmembrane</keyword>
<name>A0ABS2ESP1_9BACE</name>
<keyword evidence="1" id="KW-0472">Membrane</keyword>
<evidence type="ECO:0008006" key="4">
    <source>
        <dbReference type="Google" id="ProtNLM"/>
    </source>
</evidence>
<feature type="transmembrane region" description="Helical" evidence="1">
    <location>
        <begin position="6"/>
        <end position="27"/>
    </location>
</feature>
<reference evidence="2 3" key="1">
    <citation type="journal article" date="2021" name="Sci. Rep.">
        <title>The distribution of antibiotic resistance genes in chicken gut microbiota commensals.</title>
        <authorList>
            <person name="Juricova H."/>
            <person name="Matiasovicova J."/>
            <person name="Kubasova T."/>
            <person name="Cejkova D."/>
            <person name="Rychlik I."/>
        </authorList>
    </citation>
    <scope>NUCLEOTIDE SEQUENCE [LARGE SCALE GENOMIC DNA]</scope>
    <source>
        <strain evidence="2 3">An801</strain>
    </source>
</reference>